<keyword evidence="2" id="KW-0240">DNA-directed RNA polymerase</keyword>
<dbReference type="Pfam" id="PF04963">
    <property type="entry name" value="Sigma54_CBD"/>
    <property type="match status" value="1"/>
</dbReference>
<name>A0A124FN48_9CHLR</name>
<dbReference type="PANTHER" id="PTHR32248:SF4">
    <property type="entry name" value="RNA POLYMERASE SIGMA-54 FACTOR"/>
    <property type="match status" value="1"/>
</dbReference>
<evidence type="ECO:0000256" key="4">
    <source>
        <dbReference type="ARBA" id="ARBA00022695"/>
    </source>
</evidence>
<dbReference type="GO" id="GO:0001216">
    <property type="term" value="F:DNA-binding transcription activator activity"/>
    <property type="evidence" value="ECO:0007669"/>
    <property type="project" value="InterPro"/>
</dbReference>
<keyword evidence="8" id="KW-0804">Transcription</keyword>
<feature type="domain" description="RNA polymerase sigma factor 54 DNA-binding" evidence="9">
    <location>
        <begin position="323"/>
        <end position="466"/>
    </location>
</feature>
<dbReference type="InterPro" id="IPR000394">
    <property type="entry name" value="RNA_pol_sigma_54"/>
</dbReference>
<dbReference type="GO" id="GO:0000428">
    <property type="term" value="C:DNA-directed RNA polymerase complex"/>
    <property type="evidence" value="ECO:0007669"/>
    <property type="project" value="UniProtKB-KW"/>
</dbReference>
<dbReference type="PIRSF" id="PIRSF000774">
    <property type="entry name" value="RpoN"/>
    <property type="match status" value="1"/>
</dbReference>
<evidence type="ECO:0000256" key="8">
    <source>
        <dbReference type="ARBA" id="ARBA00023163"/>
    </source>
</evidence>
<dbReference type="InterPro" id="IPR007046">
    <property type="entry name" value="RNA_pol_sigma_54_core-bd"/>
</dbReference>
<keyword evidence="6" id="KW-0731">Sigma factor</keyword>
<accession>A0A124FN48</accession>
<dbReference type="PROSITE" id="PS50044">
    <property type="entry name" value="SIGMA54_3"/>
    <property type="match status" value="1"/>
</dbReference>
<evidence type="ECO:0000259" key="9">
    <source>
        <dbReference type="Pfam" id="PF04552"/>
    </source>
</evidence>
<evidence type="ECO:0000256" key="6">
    <source>
        <dbReference type="ARBA" id="ARBA00023082"/>
    </source>
</evidence>
<keyword evidence="4" id="KW-0548">Nucleotidyltransferase</keyword>
<protein>
    <submittedName>
        <fullName evidence="11">RNA polymerase sigma-54 factor</fullName>
    </submittedName>
</protein>
<dbReference type="Pfam" id="PF00309">
    <property type="entry name" value="Sigma54_AID"/>
    <property type="match status" value="1"/>
</dbReference>
<dbReference type="Gene3D" id="1.10.10.60">
    <property type="entry name" value="Homeodomain-like"/>
    <property type="match status" value="1"/>
</dbReference>
<comment type="similarity">
    <text evidence="1">Belongs to the sigma-54 factor family.</text>
</comment>
<evidence type="ECO:0000259" key="10">
    <source>
        <dbReference type="Pfam" id="PF04963"/>
    </source>
</evidence>
<evidence type="ECO:0000256" key="5">
    <source>
        <dbReference type="ARBA" id="ARBA00023015"/>
    </source>
</evidence>
<dbReference type="Gene3D" id="1.10.10.1330">
    <property type="entry name" value="RNA polymerase sigma-54 factor, core-binding domain"/>
    <property type="match status" value="1"/>
</dbReference>
<reference evidence="11 12" key="1">
    <citation type="journal article" date="2015" name="MBio">
        <title>Genome-Resolved Metagenomic Analysis Reveals Roles for Candidate Phyla and Other Microbial Community Members in Biogeochemical Transformations in Oil Reservoirs.</title>
        <authorList>
            <person name="Hu P."/>
            <person name="Tom L."/>
            <person name="Singh A."/>
            <person name="Thomas B.C."/>
            <person name="Baker B.J."/>
            <person name="Piceno Y.M."/>
            <person name="Andersen G.L."/>
            <person name="Banfield J.F."/>
        </authorList>
    </citation>
    <scope>NUCLEOTIDE SEQUENCE [LARGE SCALE GENOMIC DNA]</scope>
    <source>
        <strain evidence="11">46_16</strain>
    </source>
</reference>
<dbReference type="PATRIC" id="fig|167964.4.peg.269"/>
<comment type="caution">
    <text evidence="11">The sequence shown here is derived from an EMBL/GenBank/DDBJ whole genome shotgun (WGS) entry which is preliminary data.</text>
</comment>
<dbReference type="InterPro" id="IPR007634">
    <property type="entry name" value="RNA_pol_sigma_54_DNA-bd"/>
</dbReference>
<dbReference type="GO" id="GO:0016987">
    <property type="term" value="F:sigma factor activity"/>
    <property type="evidence" value="ECO:0007669"/>
    <property type="project" value="UniProtKB-KW"/>
</dbReference>
<dbReference type="EMBL" id="LGFU01000007">
    <property type="protein sequence ID" value="KUK46797.1"/>
    <property type="molecule type" value="Genomic_DNA"/>
</dbReference>
<feature type="domain" description="RNA polymerase sigma factor 54 core-binding" evidence="10">
    <location>
        <begin position="110"/>
        <end position="257"/>
    </location>
</feature>
<dbReference type="AlphaFoldDB" id="A0A124FN48"/>
<dbReference type="PANTHER" id="PTHR32248">
    <property type="entry name" value="RNA POLYMERASE SIGMA-54 FACTOR"/>
    <property type="match status" value="1"/>
</dbReference>
<dbReference type="Pfam" id="PF04552">
    <property type="entry name" value="Sigma54_DBD"/>
    <property type="match status" value="1"/>
</dbReference>
<evidence type="ECO:0000313" key="12">
    <source>
        <dbReference type="Proteomes" id="UP000064249"/>
    </source>
</evidence>
<keyword evidence="7" id="KW-0238">DNA-binding</keyword>
<evidence type="ECO:0000313" key="11">
    <source>
        <dbReference type="EMBL" id="KUK46797.1"/>
    </source>
</evidence>
<sequence>MYQKINTKPHLNTKPQTTAHLAQTMALLNMGNGELEEEIQKNLASNPALEVDEVKHCAICGGVILEGTRCRNCLNKQLQGESQFLTFVSTREQAKPFLDGDNDQYFEDGTVDTQTLPEYILRQIGVELGDNEKLVAASILTQIDEDGFVDVDVLELSSYYHVPISSVEKVKKAIQHADPIGVGSKDAQEAMLVQADELKRIRDIPELTEKIIAENYRQLLKKQYQEIARELDVTSSKVEEVALFITENLNPFPARSSWGDIRDQNKDDFVRLGEADIVLSYLDNDPQNVIVIEIFQPMNSNLILNAAYQQALKDSEKEIKMKMREDLDRASLFIKCLQQRTNTILRMMQLLVTIQEKYIREGDRYLKPITRAQIAKKLNVHESTVSRAVSSKIVQMPNRKVYPLSVFFDRSLQIRTEIKGIIEEEKEPLSDLQIMKKLEKRGISIARRTIAKYRDMEGIPPAYQRKERSS</sequence>
<organism evidence="11 12">
    <name type="scientific">Anaerolinea thermophila</name>
    <dbReference type="NCBI Taxonomy" id="167964"/>
    <lineage>
        <taxon>Bacteria</taxon>
        <taxon>Bacillati</taxon>
        <taxon>Chloroflexota</taxon>
        <taxon>Anaerolineae</taxon>
        <taxon>Anaerolineales</taxon>
        <taxon>Anaerolineaceae</taxon>
        <taxon>Anaerolinea</taxon>
    </lineage>
</organism>
<dbReference type="PROSITE" id="PS00718">
    <property type="entry name" value="SIGMA54_2"/>
    <property type="match status" value="1"/>
</dbReference>
<dbReference type="GO" id="GO:0003677">
    <property type="term" value="F:DNA binding"/>
    <property type="evidence" value="ECO:0007669"/>
    <property type="project" value="UniProtKB-KW"/>
</dbReference>
<dbReference type="InterPro" id="IPR038709">
    <property type="entry name" value="RpoN_core-bd_sf"/>
</dbReference>
<dbReference type="PRINTS" id="PR00045">
    <property type="entry name" value="SIGMA54FCT"/>
</dbReference>
<evidence type="ECO:0000256" key="2">
    <source>
        <dbReference type="ARBA" id="ARBA00022478"/>
    </source>
</evidence>
<evidence type="ECO:0000256" key="7">
    <source>
        <dbReference type="ARBA" id="ARBA00023125"/>
    </source>
</evidence>
<gene>
    <name evidence="11" type="ORF">XD73_0323</name>
</gene>
<proteinExistence type="inferred from homology"/>
<keyword evidence="5" id="KW-0805">Transcription regulation</keyword>
<evidence type="ECO:0000256" key="1">
    <source>
        <dbReference type="ARBA" id="ARBA00008798"/>
    </source>
</evidence>
<dbReference type="GO" id="GO:0016779">
    <property type="term" value="F:nucleotidyltransferase activity"/>
    <property type="evidence" value="ECO:0007669"/>
    <property type="project" value="UniProtKB-KW"/>
</dbReference>
<dbReference type="GO" id="GO:0006352">
    <property type="term" value="P:DNA-templated transcription initiation"/>
    <property type="evidence" value="ECO:0007669"/>
    <property type="project" value="InterPro"/>
</dbReference>
<evidence type="ECO:0000256" key="3">
    <source>
        <dbReference type="ARBA" id="ARBA00022679"/>
    </source>
</evidence>
<keyword evidence="3" id="KW-0808">Transferase</keyword>
<dbReference type="Proteomes" id="UP000064249">
    <property type="component" value="Unassembled WGS sequence"/>
</dbReference>